<dbReference type="Proteomes" id="UP000076038">
    <property type="component" value="Chromosome"/>
</dbReference>
<evidence type="ECO:0000256" key="1">
    <source>
        <dbReference type="SAM" id="MobiDB-lite"/>
    </source>
</evidence>
<accession>A0A143QRF6</accession>
<dbReference type="InterPro" id="IPR046039">
    <property type="entry name" value="DUF5997"/>
</dbReference>
<dbReference type="KEGG" id="rhs:A3Q41_04243"/>
<gene>
    <name evidence="2" type="ORF">A3Q41_04243</name>
</gene>
<dbReference type="Pfam" id="PF19460">
    <property type="entry name" value="DUF5997"/>
    <property type="match status" value="1"/>
</dbReference>
<dbReference type="PATRIC" id="fig|1653479.3.peg.4298"/>
<evidence type="ECO:0000313" key="3">
    <source>
        <dbReference type="Proteomes" id="UP000076038"/>
    </source>
</evidence>
<feature type="compositionally biased region" description="Basic and acidic residues" evidence="1">
    <location>
        <begin position="104"/>
        <end position="117"/>
    </location>
</feature>
<sequence length="129" mass="14472">MKPLTAANKLGIYLPAAPEEFQNSMISRSDLDALRSDPPQWLTDLQTDGPFPRDVIAKKLDVSIAGLARGGVTEALTSVEIEELIASPPQWLVRERRTQIQVRKDAERIKEKQEARRTAGNRPTKLRNL</sequence>
<dbReference type="AlphaFoldDB" id="A0A143QRF6"/>
<keyword evidence="3" id="KW-1185">Reference proteome</keyword>
<dbReference type="EMBL" id="CP015220">
    <property type="protein sequence ID" value="AMY25519.1"/>
    <property type="molecule type" value="Genomic_DNA"/>
</dbReference>
<reference evidence="2 3" key="1">
    <citation type="journal article" date="2016" name="Genome Announc.">
        <title>Complete Genome and Plasmid Sequences for Rhodococcus fascians D188 and Draft Sequences for Rhodococcus Isolates PBTS 1 and PBTS 2.</title>
        <authorList>
            <person name="Stamler R.A."/>
            <person name="Vereecke D."/>
            <person name="Zhang Y."/>
            <person name="Schilkey F."/>
            <person name="Devitt N."/>
            <person name="Randall J.J."/>
        </authorList>
    </citation>
    <scope>NUCLEOTIDE SEQUENCE [LARGE SCALE GENOMIC DNA]</scope>
    <source>
        <strain evidence="2 3">PBTS2</strain>
    </source>
</reference>
<protein>
    <submittedName>
        <fullName evidence="2">Uncharacterized protein</fullName>
    </submittedName>
</protein>
<reference evidence="3" key="2">
    <citation type="submission" date="2016-04" db="EMBL/GenBank/DDBJ databases">
        <title>Complete Genome and Plasmid Sequences for Rhodococcus fascians D188 and Draft Sequences for Rhodococcus spp. Isolates PBTS 1 and PBTS 2.</title>
        <authorList>
            <person name="Stamer R."/>
            <person name="Vereecke D."/>
            <person name="Zhang Y."/>
            <person name="Schilkey F."/>
            <person name="Devitt N."/>
            <person name="Randall J."/>
        </authorList>
    </citation>
    <scope>NUCLEOTIDE SEQUENCE [LARGE SCALE GENOMIC DNA]</scope>
    <source>
        <strain evidence="3">PBTS2</strain>
    </source>
</reference>
<name>A0A143QRF6_RHOFA</name>
<proteinExistence type="predicted"/>
<feature type="region of interest" description="Disordered" evidence="1">
    <location>
        <begin position="104"/>
        <end position="129"/>
    </location>
</feature>
<organism evidence="2 3">
    <name type="scientific">Rhodococcoides fascians</name>
    <name type="common">Rhodococcus fascians</name>
    <dbReference type="NCBI Taxonomy" id="1828"/>
    <lineage>
        <taxon>Bacteria</taxon>
        <taxon>Bacillati</taxon>
        <taxon>Actinomycetota</taxon>
        <taxon>Actinomycetes</taxon>
        <taxon>Mycobacteriales</taxon>
        <taxon>Nocardiaceae</taxon>
        <taxon>Rhodococcoides</taxon>
    </lineage>
</organism>
<evidence type="ECO:0000313" key="2">
    <source>
        <dbReference type="EMBL" id="AMY25519.1"/>
    </source>
</evidence>